<feature type="domain" description="ORC1/DEAH AAA+ ATPase" evidence="1">
    <location>
        <begin position="126"/>
        <end position="270"/>
    </location>
</feature>
<proteinExistence type="predicted"/>
<accession>A0A5B8QR63</accession>
<dbReference type="KEGG" id="sdeo:D0436_00395"/>
<dbReference type="SUPFAM" id="SSF52540">
    <property type="entry name" value="P-loop containing nucleoside triphosphate hydrolases"/>
    <property type="match status" value="1"/>
</dbReference>
<dbReference type="Pfam" id="PF13401">
    <property type="entry name" value="AAA_22"/>
    <property type="match status" value="1"/>
</dbReference>
<name>A0A5B8QR63_9GAMM</name>
<dbReference type="InterPro" id="IPR027417">
    <property type="entry name" value="P-loop_NTPase"/>
</dbReference>
<dbReference type="RefSeq" id="WP_208660929.1">
    <property type="nucleotide sequence ID" value="NZ_CP031775.2"/>
</dbReference>
<evidence type="ECO:0000313" key="2">
    <source>
        <dbReference type="EMBL" id="QDZ89034.1"/>
    </source>
</evidence>
<keyword evidence="2" id="KW-0067">ATP-binding</keyword>
<keyword evidence="2" id="KW-0547">Nucleotide-binding</keyword>
<reference evidence="2 3" key="1">
    <citation type="journal article" date="2019" name="Ecotoxicol. Environ. Saf.">
        <title>Microbial characterization of heavy metal resistant bacterial strains isolated from an electroplating wastewater treatment plant.</title>
        <authorList>
            <person name="Cai X."/>
            <person name="Zheng X."/>
            <person name="Zhang D."/>
            <person name="Iqbal W."/>
            <person name="Liu C."/>
            <person name="Yang B."/>
            <person name="Zhao X."/>
            <person name="Lu X."/>
            <person name="Mao Y."/>
        </authorList>
    </citation>
    <scope>NUCLEOTIDE SEQUENCE [LARGE SCALE GENOMIC DNA]</scope>
    <source>
        <strain evidence="2 3">Ni1-3</strain>
    </source>
</reference>
<evidence type="ECO:0000259" key="1">
    <source>
        <dbReference type="Pfam" id="PF13401"/>
    </source>
</evidence>
<dbReference type="AlphaFoldDB" id="A0A5B8QR63"/>
<evidence type="ECO:0000313" key="3">
    <source>
        <dbReference type="Proteomes" id="UP000321124"/>
    </source>
</evidence>
<gene>
    <name evidence="2" type="ORF">D0436_00395</name>
</gene>
<dbReference type="EMBL" id="CP031775">
    <property type="protein sequence ID" value="QDZ89034.1"/>
    <property type="molecule type" value="Genomic_DNA"/>
</dbReference>
<dbReference type="InterPro" id="IPR049945">
    <property type="entry name" value="AAA_22"/>
</dbReference>
<organism evidence="2 3">
    <name type="scientific">Shewanella decolorationis</name>
    <dbReference type="NCBI Taxonomy" id="256839"/>
    <lineage>
        <taxon>Bacteria</taxon>
        <taxon>Pseudomonadati</taxon>
        <taxon>Pseudomonadota</taxon>
        <taxon>Gammaproteobacteria</taxon>
        <taxon>Alteromonadales</taxon>
        <taxon>Shewanellaceae</taxon>
        <taxon>Shewanella</taxon>
    </lineage>
</organism>
<dbReference type="Gene3D" id="3.40.50.300">
    <property type="entry name" value="P-loop containing nucleotide triphosphate hydrolases"/>
    <property type="match status" value="1"/>
</dbReference>
<dbReference type="GO" id="GO:0005524">
    <property type="term" value="F:ATP binding"/>
    <property type="evidence" value="ECO:0007669"/>
    <property type="project" value="UniProtKB-KW"/>
</dbReference>
<sequence length="482" mass="54694">MKIEKAVYRPAILPEHRGNPLIEALPTKYTDEELVDRLSFYPSHSFDETQLDPFERVEYLTRLKDLRQPLPIYLDCFRAVEMAIKEGYSVKNPLSPTTMNYLHYPIDRRPNIEPRTGYFKPKGCGITVIGESGVGKTCMLEQILGCFPDTIEHSQYKKHSLPLRQVVWIKVDCPDDSSVRALCHKILSELDSKLGFEPTKRAGTIPLLLDQIEARIKSSFLGILVIDEMQNLNLAKTGGADRLLGFIHNLVNNLGIPILFCANPPFNQLLSRTLKAARRAESNGYFDVVLMENDSVWSLFIEELWELQWTNVRTPLTGELNDKLYELSVGNMDLAVRIFREAQRYIIGCVDERITGELLEHAASIAIKASKTVTDEIRRERSITTLKRKLNTTLLLARADMAHIQQKELVAVEGVSQSIPGDLSRPHHPEFADALTILQTADDLFERIDNPDLVQHAAAEEKPLELLRQEGVFCEHPLKVFA</sequence>
<dbReference type="GO" id="GO:0016887">
    <property type="term" value="F:ATP hydrolysis activity"/>
    <property type="evidence" value="ECO:0007669"/>
    <property type="project" value="InterPro"/>
</dbReference>
<protein>
    <submittedName>
        <fullName evidence="2">ATP-binding protein</fullName>
    </submittedName>
</protein>
<dbReference type="Proteomes" id="UP000321124">
    <property type="component" value="Chromosome"/>
</dbReference>